<reference evidence="1 2" key="1">
    <citation type="journal article" date="2018" name="Science">
        <title>The opium poppy genome and morphinan production.</title>
        <authorList>
            <person name="Guo L."/>
            <person name="Winzer T."/>
            <person name="Yang X."/>
            <person name="Li Y."/>
            <person name="Ning Z."/>
            <person name="He Z."/>
            <person name="Teodor R."/>
            <person name="Lu Y."/>
            <person name="Bowser T.A."/>
            <person name="Graham I.A."/>
            <person name="Ye K."/>
        </authorList>
    </citation>
    <scope>NUCLEOTIDE SEQUENCE [LARGE SCALE GENOMIC DNA]</scope>
    <source>
        <strain evidence="2">cv. HN1</strain>
        <tissue evidence="1">Leaves</tissue>
    </source>
</reference>
<sequence>MMGFLQDINTVFANIMRNSMSGFEMEVRVLNLLYVEKVQRNNGSGGMIAVTEVGGFLRRLWEFRRIVLVVKKKLLLQWMCAVLDGSIVAV</sequence>
<gene>
    <name evidence="1" type="ORF">C5167_003537</name>
</gene>
<keyword evidence="2" id="KW-1185">Reference proteome</keyword>
<dbReference type="AlphaFoldDB" id="A0A4Y7KRX3"/>
<organism evidence="1 2">
    <name type="scientific">Papaver somniferum</name>
    <name type="common">Opium poppy</name>
    <dbReference type="NCBI Taxonomy" id="3469"/>
    <lineage>
        <taxon>Eukaryota</taxon>
        <taxon>Viridiplantae</taxon>
        <taxon>Streptophyta</taxon>
        <taxon>Embryophyta</taxon>
        <taxon>Tracheophyta</taxon>
        <taxon>Spermatophyta</taxon>
        <taxon>Magnoliopsida</taxon>
        <taxon>Ranunculales</taxon>
        <taxon>Papaveraceae</taxon>
        <taxon>Papaveroideae</taxon>
        <taxon>Papaver</taxon>
    </lineage>
</organism>
<proteinExistence type="predicted"/>
<evidence type="ECO:0000313" key="2">
    <source>
        <dbReference type="Proteomes" id="UP000316621"/>
    </source>
</evidence>
<dbReference type="Gramene" id="RZC76093">
    <property type="protein sequence ID" value="RZC76093"/>
    <property type="gene ID" value="C5167_003537"/>
</dbReference>
<protein>
    <submittedName>
        <fullName evidence="1">Uncharacterized protein</fullName>
    </submittedName>
</protein>
<dbReference type="Proteomes" id="UP000316621">
    <property type="component" value="Chromosome 9"/>
</dbReference>
<evidence type="ECO:0000313" key="1">
    <source>
        <dbReference type="EMBL" id="RZC76093.1"/>
    </source>
</evidence>
<name>A0A4Y7KRX3_PAPSO</name>
<accession>A0A4Y7KRX3</accession>
<dbReference type="EMBL" id="CM010723">
    <property type="protein sequence ID" value="RZC76093.1"/>
    <property type="molecule type" value="Genomic_DNA"/>
</dbReference>